<keyword evidence="1" id="KW-0812">Transmembrane</keyword>
<feature type="transmembrane region" description="Helical" evidence="1">
    <location>
        <begin position="165"/>
        <end position="188"/>
    </location>
</feature>
<dbReference type="EMBL" id="JBHLVO010000003">
    <property type="protein sequence ID" value="MFC0271163.1"/>
    <property type="molecule type" value="Genomic_DNA"/>
</dbReference>
<dbReference type="Proteomes" id="UP001589854">
    <property type="component" value="Unassembled WGS sequence"/>
</dbReference>
<name>A0ABV6GBV9_9BACI</name>
<keyword evidence="3" id="KW-1185">Reference proteome</keyword>
<keyword evidence="1" id="KW-1133">Transmembrane helix</keyword>
<feature type="transmembrane region" description="Helical" evidence="1">
    <location>
        <begin position="59"/>
        <end position="79"/>
    </location>
</feature>
<evidence type="ECO:0000256" key="1">
    <source>
        <dbReference type="SAM" id="Phobius"/>
    </source>
</evidence>
<protein>
    <submittedName>
        <fullName evidence="2">Energy-coupled thiamine transporter ThiT</fullName>
    </submittedName>
</protein>
<dbReference type="Pfam" id="PF09515">
    <property type="entry name" value="Thia_YuaJ"/>
    <property type="match status" value="1"/>
</dbReference>
<keyword evidence="1" id="KW-0472">Membrane</keyword>
<feature type="transmembrane region" description="Helical" evidence="1">
    <location>
        <begin position="33"/>
        <end position="52"/>
    </location>
</feature>
<feature type="transmembrane region" description="Helical" evidence="1">
    <location>
        <begin position="117"/>
        <end position="145"/>
    </location>
</feature>
<accession>A0ABV6GBV9</accession>
<comment type="caution">
    <text evidence="2">The sequence shown here is derived from an EMBL/GenBank/DDBJ whole genome shotgun (WGS) entry which is preliminary data.</text>
</comment>
<gene>
    <name evidence="2" type="primary">thiT</name>
    <name evidence="2" type="ORF">ACFFIX_06825</name>
</gene>
<dbReference type="NCBIfam" id="TIGR02357">
    <property type="entry name" value="ECF_ThiT_YuaJ"/>
    <property type="match status" value="1"/>
</dbReference>
<sequence length="194" mass="21240">MKNNQRLLFLVEVSMLASLAFLLDLVSGVVGRFWPQGGSISLAMIPIFILSFRWGLKGGLLAGFLLGLLQVVLGTAFIAHPVQAFIDYFFAFTVVGLSGILFKQVQHALVNRKKGTVIAYVVLGTFIGSALRYLAHVIAGVYFFAEYTPEGTPIWTYSIVYNGSYMLPTFIVSAIVTALILITAPRLVTRNKTT</sequence>
<dbReference type="Gene3D" id="1.10.1760.20">
    <property type="match status" value="1"/>
</dbReference>
<evidence type="ECO:0000313" key="3">
    <source>
        <dbReference type="Proteomes" id="UP001589854"/>
    </source>
</evidence>
<feature type="transmembrane region" description="Helical" evidence="1">
    <location>
        <begin position="7"/>
        <end position="27"/>
    </location>
</feature>
<proteinExistence type="predicted"/>
<dbReference type="RefSeq" id="WP_378931911.1">
    <property type="nucleotide sequence ID" value="NZ_JBHLVO010000003.1"/>
</dbReference>
<organism evidence="2 3">
    <name type="scientific">Metabacillus herbersteinensis</name>
    <dbReference type="NCBI Taxonomy" id="283816"/>
    <lineage>
        <taxon>Bacteria</taxon>
        <taxon>Bacillati</taxon>
        <taxon>Bacillota</taxon>
        <taxon>Bacilli</taxon>
        <taxon>Bacillales</taxon>
        <taxon>Bacillaceae</taxon>
        <taxon>Metabacillus</taxon>
    </lineage>
</organism>
<dbReference type="InterPro" id="IPR012651">
    <property type="entry name" value="Thia_Transptr_ThiT"/>
</dbReference>
<feature type="transmembrane region" description="Helical" evidence="1">
    <location>
        <begin position="85"/>
        <end position="105"/>
    </location>
</feature>
<evidence type="ECO:0000313" key="2">
    <source>
        <dbReference type="EMBL" id="MFC0271163.1"/>
    </source>
</evidence>
<reference evidence="2 3" key="1">
    <citation type="submission" date="2024-09" db="EMBL/GenBank/DDBJ databases">
        <authorList>
            <person name="Sun Q."/>
            <person name="Mori K."/>
        </authorList>
    </citation>
    <scope>NUCLEOTIDE SEQUENCE [LARGE SCALE GENOMIC DNA]</scope>
    <source>
        <strain evidence="2 3">CCM 7228</strain>
    </source>
</reference>